<accession>A0A238H782</accession>
<dbReference type="AlphaFoldDB" id="A0A238H782"/>
<evidence type="ECO:0008006" key="4">
    <source>
        <dbReference type="Google" id="ProtNLM"/>
    </source>
</evidence>
<feature type="signal peptide" evidence="1">
    <location>
        <begin position="1"/>
        <end position="45"/>
    </location>
</feature>
<sequence length="155" mass="17050">MRRSSIRQIPYNPALRHDNRNRVMKSFLVSIFATAIATASATALADTSGDSTADLPCAIGYVTGVGGAARSVHEYFASRFKDQYRYLADNPLQCRVSDEGRASACTGITTFRRERVSVYDVIDNDTIAVVARVDLDHGTYPAIIAVRKQDVQCEK</sequence>
<evidence type="ECO:0000256" key="1">
    <source>
        <dbReference type="SAM" id="SignalP"/>
    </source>
</evidence>
<protein>
    <recommendedName>
        <fullName evidence="4">Lipoprotein</fullName>
    </recommendedName>
</protein>
<reference evidence="2 3" key="1">
    <citation type="submission" date="2017-04" db="EMBL/GenBank/DDBJ databases">
        <authorList>
            <person name="Afonso C.L."/>
            <person name="Miller P.J."/>
            <person name="Scott M.A."/>
            <person name="Spackman E."/>
            <person name="Goraichik I."/>
            <person name="Dimitrov K.M."/>
            <person name="Suarez D.L."/>
            <person name="Swayne D.E."/>
        </authorList>
    </citation>
    <scope>NUCLEOTIDE SEQUENCE [LARGE SCALE GENOMIC DNA]</scope>
    <source>
        <strain evidence="2">LMG 28154</strain>
    </source>
</reference>
<dbReference type="EMBL" id="FXAN01000067">
    <property type="protein sequence ID" value="SMG01114.1"/>
    <property type="molecule type" value="Genomic_DNA"/>
</dbReference>
<keyword evidence="1" id="KW-0732">Signal</keyword>
<feature type="chain" id="PRO_5013167296" description="Lipoprotein" evidence="1">
    <location>
        <begin position="46"/>
        <end position="155"/>
    </location>
</feature>
<name>A0A238H782_9BURK</name>
<organism evidence="2 3">
    <name type="scientific">Burkholderia singularis</name>
    <dbReference type="NCBI Taxonomy" id="1503053"/>
    <lineage>
        <taxon>Bacteria</taxon>
        <taxon>Pseudomonadati</taxon>
        <taxon>Pseudomonadota</taxon>
        <taxon>Betaproteobacteria</taxon>
        <taxon>Burkholderiales</taxon>
        <taxon>Burkholderiaceae</taxon>
        <taxon>Burkholderia</taxon>
        <taxon>pseudomallei group</taxon>
    </lineage>
</organism>
<evidence type="ECO:0000313" key="2">
    <source>
        <dbReference type="EMBL" id="SMG01114.1"/>
    </source>
</evidence>
<proteinExistence type="predicted"/>
<dbReference type="Proteomes" id="UP000198460">
    <property type="component" value="Unassembled WGS sequence"/>
</dbReference>
<evidence type="ECO:0000313" key="3">
    <source>
        <dbReference type="Proteomes" id="UP000198460"/>
    </source>
</evidence>
<gene>
    <name evidence="2" type="ORF">BSIN_4146</name>
</gene>